<reference evidence="1" key="1">
    <citation type="submission" date="2023-03" db="EMBL/GenBank/DDBJ databases">
        <authorList>
            <person name="Steffen K."/>
            <person name="Cardenas P."/>
        </authorList>
    </citation>
    <scope>NUCLEOTIDE SEQUENCE</scope>
</reference>
<proteinExistence type="predicted"/>
<dbReference type="EMBL" id="CASHTH010002627">
    <property type="protein sequence ID" value="CAI8032782.1"/>
    <property type="molecule type" value="Genomic_DNA"/>
</dbReference>
<dbReference type="Proteomes" id="UP001174909">
    <property type="component" value="Unassembled WGS sequence"/>
</dbReference>
<comment type="caution">
    <text evidence="1">The sequence shown here is derived from an EMBL/GenBank/DDBJ whole genome shotgun (WGS) entry which is preliminary data.</text>
</comment>
<evidence type="ECO:0000313" key="2">
    <source>
        <dbReference type="Proteomes" id="UP001174909"/>
    </source>
</evidence>
<organism evidence="1 2">
    <name type="scientific">Geodia barretti</name>
    <name type="common">Barrett's horny sponge</name>
    <dbReference type="NCBI Taxonomy" id="519541"/>
    <lineage>
        <taxon>Eukaryota</taxon>
        <taxon>Metazoa</taxon>
        <taxon>Porifera</taxon>
        <taxon>Demospongiae</taxon>
        <taxon>Heteroscleromorpha</taxon>
        <taxon>Tetractinellida</taxon>
        <taxon>Astrophorina</taxon>
        <taxon>Geodiidae</taxon>
        <taxon>Geodia</taxon>
    </lineage>
</organism>
<dbReference type="AlphaFoldDB" id="A0AA35SP98"/>
<keyword evidence="2" id="KW-1185">Reference proteome</keyword>
<accession>A0AA35SP98</accession>
<protein>
    <submittedName>
        <fullName evidence="1">Uncharacterized protein</fullName>
    </submittedName>
</protein>
<name>A0AA35SP98_GEOBA</name>
<gene>
    <name evidence="1" type="ORF">GBAR_LOCUS18513</name>
</gene>
<sequence length="113" mass="12678">MLSPTVSLARERCFLSRPAIYGHLQPSMYYIIQVCSMRWRGFAFTWLGSGLRDSIGRQPPCVPSALKPCRTDAGQSCTSLRSGDDCGGNREKTQWLKEVHNSLQTPLPMDPPY</sequence>
<evidence type="ECO:0000313" key="1">
    <source>
        <dbReference type="EMBL" id="CAI8032782.1"/>
    </source>
</evidence>